<dbReference type="InterPro" id="IPR010982">
    <property type="entry name" value="Lambda_DNA-bd_dom_sf"/>
</dbReference>
<dbReference type="InterPro" id="IPR001387">
    <property type="entry name" value="Cro/C1-type_HTH"/>
</dbReference>
<dbReference type="CDD" id="cd00093">
    <property type="entry name" value="HTH_XRE"/>
    <property type="match status" value="1"/>
</dbReference>
<gene>
    <name evidence="2" type="ORF">EDD29_0395</name>
</gene>
<dbReference type="SUPFAM" id="SSF47413">
    <property type="entry name" value="lambda repressor-like DNA-binding domains"/>
    <property type="match status" value="1"/>
</dbReference>
<dbReference type="Pfam" id="PF19054">
    <property type="entry name" value="DUF5753"/>
    <property type="match status" value="1"/>
</dbReference>
<evidence type="ECO:0000313" key="2">
    <source>
        <dbReference type="EMBL" id="ROO82910.1"/>
    </source>
</evidence>
<dbReference type="InterPro" id="IPR043917">
    <property type="entry name" value="DUF5753"/>
</dbReference>
<dbReference type="Proteomes" id="UP000272400">
    <property type="component" value="Unassembled WGS sequence"/>
</dbReference>
<dbReference type="RefSeq" id="WP_246052457.1">
    <property type="nucleotide sequence ID" value="NZ_RJKE01000001.1"/>
</dbReference>
<reference evidence="2 3" key="1">
    <citation type="submission" date="2018-11" db="EMBL/GenBank/DDBJ databases">
        <title>Sequencing the genomes of 1000 actinobacteria strains.</title>
        <authorList>
            <person name="Klenk H.-P."/>
        </authorList>
    </citation>
    <scope>NUCLEOTIDE SEQUENCE [LARGE SCALE GENOMIC DNA]</scope>
    <source>
        <strain evidence="2 3">DSM 44254</strain>
    </source>
</reference>
<dbReference type="PROSITE" id="PS50943">
    <property type="entry name" value="HTH_CROC1"/>
    <property type="match status" value="1"/>
</dbReference>
<evidence type="ECO:0000259" key="1">
    <source>
        <dbReference type="PROSITE" id="PS50943"/>
    </source>
</evidence>
<keyword evidence="3" id="KW-1185">Reference proteome</keyword>
<comment type="caution">
    <text evidence="2">The sequence shown here is derived from an EMBL/GenBank/DDBJ whole genome shotgun (WGS) entry which is preliminary data.</text>
</comment>
<dbReference type="SMART" id="SM00530">
    <property type="entry name" value="HTH_XRE"/>
    <property type="match status" value="1"/>
</dbReference>
<dbReference type="Gene3D" id="1.10.260.40">
    <property type="entry name" value="lambda repressor-like DNA-binding domains"/>
    <property type="match status" value="1"/>
</dbReference>
<organism evidence="2 3">
    <name type="scientific">Actinocorallia herbida</name>
    <dbReference type="NCBI Taxonomy" id="58109"/>
    <lineage>
        <taxon>Bacteria</taxon>
        <taxon>Bacillati</taxon>
        <taxon>Actinomycetota</taxon>
        <taxon>Actinomycetes</taxon>
        <taxon>Streptosporangiales</taxon>
        <taxon>Thermomonosporaceae</taxon>
        <taxon>Actinocorallia</taxon>
    </lineage>
</organism>
<dbReference type="GO" id="GO:0003677">
    <property type="term" value="F:DNA binding"/>
    <property type="evidence" value="ECO:0007669"/>
    <property type="project" value="InterPro"/>
</dbReference>
<evidence type="ECO:0000313" key="3">
    <source>
        <dbReference type="Proteomes" id="UP000272400"/>
    </source>
</evidence>
<proteinExistence type="predicted"/>
<sequence length="289" mass="31587">MATAEMADYKVSETAGGPTVRHRRLSAELKRLREAADLTPQEAADLLGWSRPKLVRIENSGGVPSVEDVHRILDSYGGIDQALRLALAQLTQDVRLRGWWSAYGDVVGGSYAQCEDVATEIRSFETSFIPGLLQTAAYARAIMQGDEPDLVERRVQARMTRQALLTRPNAPKLSVVLDESALRLPIGDMEVLREQLEALLTASRRSNISIRVLDETAGLHPGRTGGSFVIFGFESAIEPDVVYLETLAGGLYLEEIAQVRRCNVLYEGIVSAALPEDQSAALIAAIIKE</sequence>
<name>A0A3N1CNM3_9ACTN</name>
<protein>
    <submittedName>
        <fullName evidence="2">Helix-turn-helix protein</fullName>
    </submittedName>
</protein>
<dbReference type="Pfam" id="PF13560">
    <property type="entry name" value="HTH_31"/>
    <property type="match status" value="1"/>
</dbReference>
<feature type="domain" description="HTH cro/C1-type" evidence="1">
    <location>
        <begin position="29"/>
        <end position="82"/>
    </location>
</feature>
<dbReference type="EMBL" id="RJKE01000001">
    <property type="protein sequence ID" value="ROO82910.1"/>
    <property type="molecule type" value="Genomic_DNA"/>
</dbReference>
<dbReference type="AlphaFoldDB" id="A0A3N1CNM3"/>
<accession>A0A3N1CNM3</accession>